<proteinExistence type="predicted"/>
<reference evidence="4" key="1">
    <citation type="submission" date="2021-12" db="EMBL/GenBank/DDBJ databases">
        <authorList>
            <person name="Zaccaron A."/>
            <person name="Stergiopoulos I."/>
        </authorList>
    </citation>
    <scope>NUCLEOTIDE SEQUENCE</scope>
    <source>
        <strain evidence="4">Race5_Kim</strain>
    </source>
</reference>
<evidence type="ECO:0000256" key="3">
    <source>
        <dbReference type="SAM" id="Phobius"/>
    </source>
</evidence>
<sequence length="231" mass="26391">MQSHEEMTTHPRLIITNPDPDSPNSNSSSTSPPSPVTSTTRAECIKTPSSSPSMSENTGTRDQTHFPAPSDQPHRYLRLTTSPSRSEKQHRDLNRQLELAIVRCESVETMNQHLKQRKAELRQENQYLKQRDAELLEKNQHLKQRETELLEENQHLKQREAKLFQENKALRAVVPKIVESREEKMMDDVLPIELAVLVLVVVAVGHLLYLAMGYLLSVLPQPLTVMGFKTK</sequence>
<dbReference type="KEGG" id="ffu:CLAFUR5_05985"/>
<feature type="transmembrane region" description="Helical" evidence="3">
    <location>
        <begin position="194"/>
        <end position="216"/>
    </location>
</feature>
<name>A0A9Q8LIT2_PASFU</name>
<keyword evidence="3" id="KW-0472">Membrane</keyword>
<feature type="region of interest" description="Disordered" evidence="2">
    <location>
        <begin position="1"/>
        <end position="91"/>
    </location>
</feature>
<feature type="coiled-coil region" evidence="1">
    <location>
        <begin position="104"/>
        <end position="159"/>
    </location>
</feature>
<keyword evidence="1" id="KW-0175">Coiled coil</keyword>
<evidence type="ECO:0000313" key="4">
    <source>
        <dbReference type="EMBL" id="UJO17378.1"/>
    </source>
</evidence>
<protein>
    <submittedName>
        <fullName evidence="4">Uncharacterized protein</fullName>
    </submittedName>
</protein>
<keyword evidence="5" id="KW-1185">Reference proteome</keyword>
<dbReference type="AlphaFoldDB" id="A0A9Q8LIT2"/>
<evidence type="ECO:0000256" key="2">
    <source>
        <dbReference type="SAM" id="MobiDB-lite"/>
    </source>
</evidence>
<organism evidence="4 5">
    <name type="scientific">Passalora fulva</name>
    <name type="common">Tomato leaf mold</name>
    <name type="synonym">Cladosporium fulvum</name>
    <dbReference type="NCBI Taxonomy" id="5499"/>
    <lineage>
        <taxon>Eukaryota</taxon>
        <taxon>Fungi</taxon>
        <taxon>Dikarya</taxon>
        <taxon>Ascomycota</taxon>
        <taxon>Pezizomycotina</taxon>
        <taxon>Dothideomycetes</taxon>
        <taxon>Dothideomycetidae</taxon>
        <taxon>Mycosphaerellales</taxon>
        <taxon>Mycosphaerellaceae</taxon>
        <taxon>Fulvia</taxon>
    </lineage>
</organism>
<evidence type="ECO:0000256" key="1">
    <source>
        <dbReference type="SAM" id="Coils"/>
    </source>
</evidence>
<keyword evidence="3" id="KW-0812">Transmembrane</keyword>
<reference evidence="4" key="2">
    <citation type="journal article" date="2022" name="Microb. Genom.">
        <title>A chromosome-scale genome assembly of the tomato pathogen Cladosporium fulvum reveals a compartmentalized genome architecture and the presence of a dispensable chromosome.</title>
        <authorList>
            <person name="Zaccaron A.Z."/>
            <person name="Chen L.H."/>
            <person name="Samaras A."/>
            <person name="Stergiopoulos I."/>
        </authorList>
    </citation>
    <scope>NUCLEOTIDE SEQUENCE</scope>
    <source>
        <strain evidence="4">Race5_Kim</strain>
    </source>
</reference>
<feature type="compositionally biased region" description="Polar residues" evidence="2">
    <location>
        <begin position="47"/>
        <end position="61"/>
    </location>
</feature>
<accession>A0A9Q8LIT2</accession>
<dbReference type="EMBL" id="CP090167">
    <property type="protein sequence ID" value="UJO17378.1"/>
    <property type="molecule type" value="Genomic_DNA"/>
</dbReference>
<dbReference type="Proteomes" id="UP000756132">
    <property type="component" value="Chromosome 5"/>
</dbReference>
<evidence type="ECO:0000313" key="5">
    <source>
        <dbReference type="Proteomes" id="UP000756132"/>
    </source>
</evidence>
<gene>
    <name evidence="4" type="ORF">CLAFUR5_05985</name>
</gene>
<dbReference type="RefSeq" id="XP_047761744.1">
    <property type="nucleotide sequence ID" value="XM_047905133.1"/>
</dbReference>
<feature type="compositionally biased region" description="Low complexity" evidence="2">
    <location>
        <begin position="16"/>
        <end position="40"/>
    </location>
</feature>
<keyword evidence="3" id="KW-1133">Transmembrane helix</keyword>
<dbReference type="GeneID" id="71985863"/>